<dbReference type="PANTHER" id="PTHR30547:SF0">
    <property type="entry name" value="BLR8175 PROTEIN"/>
    <property type="match status" value="1"/>
</dbReference>
<comment type="caution">
    <text evidence="2">The sequence shown here is derived from an EMBL/GenBank/DDBJ whole genome shotgun (WGS) entry which is preliminary data.</text>
</comment>
<evidence type="ECO:0000259" key="1">
    <source>
        <dbReference type="Pfam" id="PF06250"/>
    </source>
</evidence>
<dbReference type="InterPro" id="IPR011856">
    <property type="entry name" value="tRNA_endonuc-like_dom_sf"/>
</dbReference>
<dbReference type="RefSeq" id="WP_073382966.1">
    <property type="nucleotide sequence ID" value="NZ_CP176625.1"/>
</dbReference>
<dbReference type="GO" id="GO:0003676">
    <property type="term" value="F:nucleic acid binding"/>
    <property type="evidence" value="ECO:0007669"/>
    <property type="project" value="InterPro"/>
</dbReference>
<dbReference type="Gene3D" id="3.40.1350.10">
    <property type="match status" value="1"/>
</dbReference>
<gene>
    <name evidence="2" type="ORF">SAMN04515649_107279</name>
</gene>
<proteinExistence type="predicted"/>
<reference evidence="2 3" key="1">
    <citation type="submission" date="2016-11" db="EMBL/GenBank/DDBJ databases">
        <authorList>
            <person name="Varghese N."/>
            <person name="Submissions S."/>
        </authorList>
    </citation>
    <scope>NUCLEOTIDE SEQUENCE [LARGE SCALE GENOMIC DNA]</scope>
    <source>
        <strain evidence="2 3">FD</strain>
    </source>
</reference>
<organism evidence="2 3">
    <name type="scientific">Eubacterium callanderi</name>
    <dbReference type="NCBI Taxonomy" id="53442"/>
    <lineage>
        <taxon>Bacteria</taxon>
        <taxon>Bacillati</taxon>
        <taxon>Bacillota</taxon>
        <taxon>Clostridia</taxon>
        <taxon>Eubacteriales</taxon>
        <taxon>Eubacteriaceae</taxon>
        <taxon>Eubacterium</taxon>
    </lineage>
</organism>
<dbReference type="Pfam" id="PF06250">
    <property type="entry name" value="YhcG_C"/>
    <property type="match status" value="1"/>
</dbReference>
<sequence length="167" mass="19421">MDSYVLEFLDTPKIGNEREFQKSILENLKNFILEIGKDFSFIGNEYRVQVGNHDYYIDLLFYHRGLSCLVAFELKIGEFKPEYIGKMNLYLEALDREVKKQTENPSVGVILCASKDDEVVEFALSRSLSPTMVSEYTLKLIDKSLLQRKLKEYTEIAEEKVEANEEK</sequence>
<evidence type="ECO:0000313" key="3">
    <source>
        <dbReference type="Proteomes" id="UP000184012"/>
    </source>
</evidence>
<dbReference type="EMBL" id="FRBP01000007">
    <property type="protein sequence ID" value="SHL77984.1"/>
    <property type="molecule type" value="Genomic_DNA"/>
</dbReference>
<protein>
    <recommendedName>
        <fullName evidence="1">YhcG PDDEXK nuclease domain-containing protein</fullName>
    </recommendedName>
</protein>
<dbReference type="AlphaFoldDB" id="A0AB74F0L7"/>
<accession>A0AB74F0L7</accession>
<feature type="domain" description="YhcG PDDEXK nuclease" evidence="1">
    <location>
        <begin position="2"/>
        <end position="150"/>
    </location>
</feature>
<dbReference type="Proteomes" id="UP000184012">
    <property type="component" value="Unassembled WGS sequence"/>
</dbReference>
<dbReference type="PANTHER" id="PTHR30547">
    <property type="entry name" value="UNCHARACTERIZED PROTEIN YHCG-RELATED"/>
    <property type="match status" value="1"/>
</dbReference>
<dbReference type="InterPro" id="IPR009362">
    <property type="entry name" value="YhcG_C"/>
</dbReference>
<evidence type="ECO:0000313" key="2">
    <source>
        <dbReference type="EMBL" id="SHL77984.1"/>
    </source>
</evidence>
<dbReference type="InterPro" id="IPR053148">
    <property type="entry name" value="PD-DEXK-like_domain"/>
</dbReference>
<name>A0AB74F0L7_9FIRM</name>